<accession>A0A0D8XRV5</accession>
<dbReference type="GO" id="GO:0005762">
    <property type="term" value="C:mitochondrial large ribosomal subunit"/>
    <property type="evidence" value="ECO:0007669"/>
    <property type="project" value="TreeGrafter"/>
</dbReference>
<dbReference type="InterPro" id="IPR049560">
    <property type="entry name" value="MeTrfase_RsmB-F_NOP2_cat"/>
</dbReference>
<comment type="similarity">
    <text evidence="11">Belongs to the class I-like SAM-binding methyltransferase superfamily. RsmB/NOP family.</text>
</comment>
<dbReference type="GO" id="GO:0031167">
    <property type="term" value="P:rRNA methylation"/>
    <property type="evidence" value="ECO:0007669"/>
    <property type="project" value="TreeGrafter"/>
</dbReference>
<comment type="subcellular location">
    <subcellularLocation>
        <location evidence="1">Mitochondrion</location>
    </subcellularLocation>
</comment>
<keyword evidence="5 11" id="KW-0949">S-adenosyl-L-methionine</keyword>
<comment type="catalytic activity">
    <reaction evidence="10">
        <text>a cytidine in rRNA + S-adenosyl-L-methionine = a 5-methylcytidine in rRNA + S-adenosyl-L-homocysteine + H(+)</text>
        <dbReference type="Rhea" id="RHEA:61484"/>
        <dbReference type="Rhea" id="RHEA-COMP:15836"/>
        <dbReference type="Rhea" id="RHEA-COMP:15837"/>
        <dbReference type="ChEBI" id="CHEBI:15378"/>
        <dbReference type="ChEBI" id="CHEBI:57856"/>
        <dbReference type="ChEBI" id="CHEBI:59789"/>
        <dbReference type="ChEBI" id="CHEBI:74483"/>
        <dbReference type="ChEBI" id="CHEBI:82748"/>
    </reaction>
</comment>
<evidence type="ECO:0000256" key="1">
    <source>
        <dbReference type="ARBA" id="ARBA00004173"/>
    </source>
</evidence>
<dbReference type="GO" id="GO:0008173">
    <property type="term" value="F:RNA methyltransferase activity"/>
    <property type="evidence" value="ECO:0007669"/>
    <property type="project" value="InterPro"/>
</dbReference>
<evidence type="ECO:0000256" key="2">
    <source>
        <dbReference type="ARBA" id="ARBA00022552"/>
    </source>
</evidence>
<dbReference type="PANTHER" id="PTHR22808:SF3">
    <property type="entry name" value="5-METHYLCYTOSINE RRNA METHYLTRANSFERASE NSUN4"/>
    <property type="match status" value="1"/>
</dbReference>
<dbReference type="AlphaFoldDB" id="A0A0D8XRV5"/>
<reference evidence="14" key="2">
    <citation type="journal article" date="2016" name="Sci. Rep.">
        <title>Dictyocaulus viviparus genome, variome and transcriptome elucidate lungworm biology and support future intervention.</title>
        <authorList>
            <person name="McNulty S.N."/>
            <person name="Strube C."/>
            <person name="Rosa B.A."/>
            <person name="Martin J.C."/>
            <person name="Tyagi R."/>
            <person name="Choi Y.J."/>
            <person name="Wang Q."/>
            <person name="Hallsworth Pepin K."/>
            <person name="Zhang X."/>
            <person name="Ozersky P."/>
            <person name="Wilson R.K."/>
            <person name="Sternberg P.W."/>
            <person name="Gasser R.B."/>
            <person name="Mitreva M."/>
        </authorList>
    </citation>
    <scope>NUCLEOTIDE SEQUENCE [LARGE SCALE GENOMIC DNA]</scope>
    <source>
        <strain evidence="14">HannoverDv2000</strain>
    </source>
</reference>
<keyword evidence="14" id="KW-1185">Reference proteome</keyword>
<keyword evidence="6 11" id="KW-0694">RNA-binding</keyword>
<dbReference type="SUPFAM" id="SSF53335">
    <property type="entry name" value="S-adenosyl-L-methionine-dependent methyltransferases"/>
    <property type="match status" value="1"/>
</dbReference>
<evidence type="ECO:0000256" key="8">
    <source>
        <dbReference type="ARBA" id="ARBA00023128"/>
    </source>
</evidence>
<feature type="binding site" evidence="11">
    <location>
        <begin position="208"/>
        <end position="214"/>
    </location>
    <ligand>
        <name>S-adenosyl-L-methionine</name>
        <dbReference type="ChEBI" id="CHEBI:59789"/>
    </ligand>
</feature>
<comment type="caution">
    <text evidence="11">Lacks conserved residue(s) required for the propagation of feature annotation.</text>
</comment>
<evidence type="ECO:0000256" key="11">
    <source>
        <dbReference type="PROSITE-ProRule" id="PRU01023"/>
    </source>
</evidence>
<evidence type="ECO:0000256" key="5">
    <source>
        <dbReference type="ARBA" id="ARBA00022691"/>
    </source>
</evidence>
<dbReference type="InterPro" id="IPR029063">
    <property type="entry name" value="SAM-dependent_MTases_sf"/>
</dbReference>
<name>A0A0D8XRV5_DICVI</name>
<evidence type="ECO:0000256" key="10">
    <source>
        <dbReference type="ARBA" id="ARBA00049302"/>
    </source>
</evidence>
<evidence type="ECO:0000256" key="4">
    <source>
        <dbReference type="ARBA" id="ARBA00022679"/>
    </source>
</evidence>
<keyword evidence="4 11" id="KW-0808">Transferase</keyword>
<organism evidence="13 14">
    <name type="scientific">Dictyocaulus viviparus</name>
    <name type="common">Bovine lungworm</name>
    <dbReference type="NCBI Taxonomy" id="29172"/>
    <lineage>
        <taxon>Eukaryota</taxon>
        <taxon>Metazoa</taxon>
        <taxon>Ecdysozoa</taxon>
        <taxon>Nematoda</taxon>
        <taxon>Chromadorea</taxon>
        <taxon>Rhabditida</taxon>
        <taxon>Rhabditina</taxon>
        <taxon>Rhabditomorpha</taxon>
        <taxon>Strongyloidea</taxon>
        <taxon>Metastrongylidae</taxon>
        <taxon>Dictyocaulus</taxon>
    </lineage>
</organism>
<dbReference type="InterPro" id="IPR001678">
    <property type="entry name" value="MeTrfase_RsmB-F_NOP2_dom"/>
</dbReference>
<feature type="domain" description="SAM-dependent MTase RsmB/NOP-type" evidence="12">
    <location>
        <begin position="106"/>
        <end position="321"/>
    </location>
</feature>
<protein>
    <recommendedName>
        <fullName evidence="9">NOL1/NOP2/Sun domain family member 4</fullName>
    </recommendedName>
</protein>
<keyword evidence="3 11" id="KW-0489">Methyltransferase</keyword>
<evidence type="ECO:0000313" key="14">
    <source>
        <dbReference type="Proteomes" id="UP000053766"/>
    </source>
</evidence>
<keyword evidence="7" id="KW-0809">Transit peptide</keyword>
<feature type="binding site" evidence="11">
    <location>
        <position position="283"/>
    </location>
    <ligand>
        <name>S-adenosyl-L-methionine</name>
        <dbReference type="ChEBI" id="CHEBI:59789"/>
    </ligand>
</feature>
<dbReference type="PROSITE" id="PS51686">
    <property type="entry name" value="SAM_MT_RSMB_NOP"/>
    <property type="match status" value="1"/>
</dbReference>
<dbReference type="Gene3D" id="6.20.240.40">
    <property type="match status" value="1"/>
</dbReference>
<evidence type="ECO:0000256" key="9">
    <source>
        <dbReference type="ARBA" id="ARBA00042050"/>
    </source>
</evidence>
<dbReference type="STRING" id="29172.A0A0D8XRV5"/>
<proteinExistence type="inferred from homology"/>
<dbReference type="GO" id="GO:0003723">
    <property type="term" value="F:RNA binding"/>
    <property type="evidence" value="ECO:0007669"/>
    <property type="project" value="UniProtKB-UniRule"/>
</dbReference>
<evidence type="ECO:0000313" key="13">
    <source>
        <dbReference type="EMBL" id="KJH45121.1"/>
    </source>
</evidence>
<dbReference type="InterPro" id="IPR023267">
    <property type="entry name" value="RCMT"/>
</dbReference>
<dbReference type="Pfam" id="PF01189">
    <property type="entry name" value="Methyltr_RsmB-F"/>
    <property type="match status" value="1"/>
</dbReference>
<keyword evidence="8" id="KW-0496">Mitochondrion</keyword>
<evidence type="ECO:0000256" key="6">
    <source>
        <dbReference type="ARBA" id="ARBA00022884"/>
    </source>
</evidence>
<evidence type="ECO:0000256" key="3">
    <source>
        <dbReference type="ARBA" id="ARBA00022603"/>
    </source>
</evidence>
<keyword evidence="2" id="KW-0698">rRNA processing</keyword>
<dbReference type="EMBL" id="KN716426">
    <property type="protein sequence ID" value="KJH45121.1"/>
    <property type="molecule type" value="Genomic_DNA"/>
</dbReference>
<dbReference type="PRINTS" id="PR02008">
    <property type="entry name" value="RCMTFAMILY"/>
</dbReference>
<evidence type="ECO:0000259" key="12">
    <source>
        <dbReference type="PROSITE" id="PS51686"/>
    </source>
</evidence>
<reference evidence="13 14" key="1">
    <citation type="submission" date="2013-11" db="EMBL/GenBank/DDBJ databases">
        <title>Draft genome of the bovine lungworm Dictyocaulus viviparus.</title>
        <authorList>
            <person name="Mitreva M."/>
        </authorList>
    </citation>
    <scope>NUCLEOTIDE SEQUENCE [LARGE SCALE GENOMIC DNA]</scope>
    <source>
        <strain evidence="13 14">HannoverDv2000</strain>
    </source>
</reference>
<dbReference type="Proteomes" id="UP000053766">
    <property type="component" value="Unassembled WGS sequence"/>
</dbReference>
<gene>
    <name evidence="13" type="ORF">DICVIV_08847</name>
</gene>
<dbReference type="OrthoDB" id="8020218at2759"/>
<dbReference type="Gene3D" id="3.40.50.150">
    <property type="entry name" value="Vaccinia Virus protein VP39"/>
    <property type="match status" value="1"/>
</dbReference>
<feature type="binding site" evidence="11">
    <location>
        <position position="264"/>
    </location>
    <ligand>
        <name>S-adenosyl-L-methionine</name>
        <dbReference type="ChEBI" id="CHEBI:59789"/>
    </ligand>
</feature>
<feature type="binding site" evidence="11">
    <location>
        <position position="231"/>
    </location>
    <ligand>
        <name>S-adenosyl-L-methionine</name>
        <dbReference type="ChEBI" id="CHEBI:59789"/>
    </ligand>
</feature>
<dbReference type="PANTHER" id="PTHR22808">
    <property type="entry name" value="NCL1 YEAST -RELATED NOL1/NOP2/FMU SUN DOMAIN-CONTAINING"/>
    <property type="match status" value="1"/>
</dbReference>
<evidence type="ECO:0000256" key="7">
    <source>
        <dbReference type="ARBA" id="ARBA00022946"/>
    </source>
</evidence>
<sequence>MFGKKWPSIRLGLLTPGKYIAVLNTFSKDCDRHDELLQHMNTVDLLKCICGRTAFERIRKKREQIDTNAQKMTELVSKRLEIVLPELPLECNEKPIMRSEAGLGEFQHPSYTCTIGDLHMNKSQREDLENFQVTGFESEGLQMARRDHFLCYPSELRLRSFPRGVFCSYPPPFKDQNGIPSWWLLDGGSLVPVLALGLEKGESLLDLCAAPGGKSLLSLLTKLPSKVVCNDFKLARLGMLKRALSTYVPIDSPVSDIVILKRSDASNLATWDEINVYDKVLADVPCSTDRLAVTQDEGNMFSPKMTNERLNLPQIQTKILM</sequence>